<reference evidence="2" key="1">
    <citation type="submission" date="2020-07" db="EMBL/GenBank/DDBJ databases">
        <title>Genome sequence and genetic diversity analysis of an under-domesticated orphan crop, white fonio (Digitaria exilis).</title>
        <authorList>
            <person name="Bennetzen J.L."/>
            <person name="Chen S."/>
            <person name="Ma X."/>
            <person name="Wang X."/>
            <person name="Yssel A.E.J."/>
            <person name="Chaluvadi S.R."/>
            <person name="Johnson M."/>
            <person name="Gangashetty P."/>
            <person name="Hamidou F."/>
            <person name="Sanogo M.D."/>
            <person name="Zwaenepoel A."/>
            <person name="Wallace J."/>
            <person name="Van De Peer Y."/>
            <person name="Van Deynze A."/>
        </authorList>
    </citation>
    <scope>NUCLEOTIDE SEQUENCE</scope>
    <source>
        <tissue evidence="2">Leaves</tissue>
    </source>
</reference>
<feature type="compositionally biased region" description="Basic and acidic residues" evidence="1">
    <location>
        <begin position="18"/>
        <end position="27"/>
    </location>
</feature>
<feature type="compositionally biased region" description="Acidic residues" evidence="1">
    <location>
        <begin position="92"/>
        <end position="103"/>
    </location>
</feature>
<feature type="region of interest" description="Disordered" evidence="1">
    <location>
        <begin position="1"/>
        <end position="36"/>
    </location>
</feature>
<dbReference type="EMBL" id="JACEFO010001677">
    <property type="protein sequence ID" value="KAF8722136.1"/>
    <property type="molecule type" value="Genomic_DNA"/>
</dbReference>
<evidence type="ECO:0000256" key="1">
    <source>
        <dbReference type="SAM" id="MobiDB-lite"/>
    </source>
</evidence>
<keyword evidence="3" id="KW-1185">Reference proteome</keyword>
<protein>
    <submittedName>
        <fullName evidence="2">Uncharacterized protein</fullName>
    </submittedName>
</protein>
<organism evidence="2 3">
    <name type="scientific">Digitaria exilis</name>
    <dbReference type="NCBI Taxonomy" id="1010633"/>
    <lineage>
        <taxon>Eukaryota</taxon>
        <taxon>Viridiplantae</taxon>
        <taxon>Streptophyta</taxon>
        <taxon>Embryophyta</taxon>
        <taxon>Tracheophyta</taxon>
        <taxon>Spermatophyta</taxon>
        <taxon>Magnoliopsida</taxon>
        <taxon>Liliopsida</taxon>
        <taxon>Poales</taxon>
        <taxon>Poaceae</taxon>
        <taxon>PACMAD clade</taxon>
        <taxon>Panicoideae</taxon>
        <taxon>Panicodae</taxon>
        <taxon>Paniceae</taxon>
        <taxon>Anthephorinae</taxon>
        <taxon>Digitaria</taxon>
    </lineage>
</organism>
<sequence length="143" mass="15804">MAYVQISHVDLDVIPPETPEKGKTKEDEKEEDEQGGMLSLEKHLEGMKLHGEEEEDLDFSSELEDLVKECVEERMGSGEGGDQQEMIVEGEAGGEGEDEEEVVGESGGVQDTDTKMASSASSLEEVPEQFAHFWRSRSVKNPM</sequence>
<comment type="caution">
    <text evidence="2">The sequence shown here is derived from an EMBL/GenBank/DDBJ whole genome shotgun (WGS) entry which is preliminary data.</text>
</comment>
<dbReference type="Proteomes" id="UP000636709">
    <property type="component" value="Unassembled WGS sequence"/>
</dbReference>
<feature type="region of interest" description="Disordered" evidence="1">
    <location>
        <begin position="72"/>
        <end position="126"/>
    </location>
</feature>
<evidence type="ECO:0000313" key="2">
    <source>
        <dbReference type="EMBL" id="KAF8722136.1"/>
    </source>
</evidence>
<gene>
    <name evidence="2" type="ORF">HU200_022778</name>
</gene>
<accession>A0A835C7E5</accession>
<name>A0A835C7E5_9POAL</name>
<proteinExistence type="predicted"/>
<dbReference type="AlphaFoldDB" id="A0A835C7E5"/>
<evidence type="ECO:0000313" key="3">
    <source>
        <dbReference type="Proteomes" id="UP000636709"/>
    </source>
</evidence>